<feature type="region of interest" description="Disordered" evidence="1">
    <location>
        <begin position="315"/>
        <end position="471"/>
    </location>
</feature>
<organism evidence="2 3">
    <name type="scientific">Dichotomopilus funicola</name>
    <dbReference type="NCBI Taxonomy" id="1934379"/>
    <lineage>
        <taxon>Eukaryota</taxon>
        <taxon>Fungi</taxon>
        <taxon>Dikarya</taxon>
        <taxon>Ascomycota</taxon>
        <taxon>Pezizomycotina</taxon>
        <taxon>Sordariomycetes</taxon>
        <taxon>Sordariomycetidae</taxon>
        <taxon>Sordariales</taxon>
        <taxon>Chaetomiaceae</taxon>
        <taxon>Dichotomopilus</taxon>
    </lineage>
</organism>
<reference evidence="2" key="2">
    <citation type="submission" date="2023-05" db="EMBL/GenBank/DDBJ databases">
        <authorList>
            <consortium name="Lawrence Berkeley National Laboratory"/>
            <person name="Steindorff A."/>
            <person name="Hensen N."/>
            <person name="Bonometti L."/>
            <person name="Westerberg I."/>
            <person name="Brannstrom I.O."/>
            <person name="Guillou S."/>
            <person name="Cros-Aarteil S."/>
            <person name="Calhoun S."/>
            <person name="Haridas S."/>
            <person name="Kuo A."/>
            <person name="Mondo S."/>
            <person name="Pangilinan J."/>
            <person name="Riley R."/>
            <person name="Labutti K."/>
            <person name="Andreopoulos B."/>
            <person name="Lipzen A."/>
            <person name="Chen C."/>
            <person name="Yanf M."/>
            <person name="Daum C."/>
            <person name="Ng V."/>
            <person name="Clum A."/>
            <person name="Ohm R."/>
            <person name="Martin F."/>
            <person name="Silar P."/>
            <person name="Natvig D."/>
            <person name="Lalanne C."/>
            <person name="Gautier V."/>
            <person name="Ament-Velasquez S.L."/>
            <person name="Kruys A."/>
            <person name="Hutchinson M.I."/>
            <person name="Powell A.J."/>
            <person name="Barry K."/>
            <person name="Miller A.N."/>
            <person name="Grigoriev I.V."/>
            <person name="Debuchy R."/>
            <person name="Gladieux P."/>
            <person name="Thoren M.H."/>
            <person name="Johannesson H."/>
        </authorList>
    </citation>
    <scope>NUCLEOTIDE SEQUENCE</scope>
    <source>
        <strain evidence="2">CBS 141.50</strain>
    </source>
</reference>
<evidence type="ECO:0000313" key="2">
    <source>
        <dbReference type="EMBL" id="KAK4140085.1"/>
    </source>
</evidence>
<reference evidence="2" key="1">
    <citation type="journal article" date="2023" name="Mol. Phylogenet. Evol.">
        <title>Genome-scale phylogeny and comparative genomics of the fungal order Sordariales.</title>
        <authorList>
            <person name="Hensen N."/>
            <person name="Bonometti L."/>
            <person name="Westerberg I."/>
            <person name="Brannstrom I.O."/>
            <person name="Guillou S."/>
            <person name="Cros-Aarteil S."/>
            <person name="Calhoun S."/>
            <person name="Haridas S."/>
            <person name="Kuo A."/>
            <person name="Mondo S."/>
            <person name="Pangilinan J."/>
            <person name="Riley R."/>
            <person name="LaButti K."/>
            <person name="Andreopoulos B."/>
            <person name="Lipzen A."/>
            <person name="Chen C."/>
            <person name="Yan M."/>
            <person name="Daum C."/>
            <person name="Ng V."/>
            <person name="Clum A."/>
            <person name="Steindorff A."/>
            <person name="Ohm R.A."/>
            <person name="Martin F."/>
            <person name="Silar P."/>
            <person name="Natvig D.O."/>
            <person name="Lalanne C."/>
            <person name="Gautier V."/>
            <person name="Ament-Velasquez S.L."/>
            <person name="Kruys A."/>
            <person name="Hutchinson M.I."/>
            <person name="Powell A.J."/>
            <person name="Barry K."/>
            <person name="Miller A.N."/>
            <person name="Grigoriev I.V."/>
            <person name="Debuchy R."/>
            <person name="Gladieux P."/>
            <person name="Hiltunen Thoren M."/>
            <person name="Johannesson H."/>
        </authorList>
    </citation>
    <scope>NUCLEOTIDE SEQUENCE</scope>
    <source>
        <strain evidence="2">CBS 141.50</strain>
    </source>
</reference>
<dbReference type="PANTHER" id="PTHR35006:SF3">
    <property type="entry name" value="GLYOXALASE FAMILY PROTEIN (AFU_ORTHOLOGUE AFUA_3G06020)"/>
    <property type="match status" value="1"/>
</dbReference>
<feature type="compositionally biased region" description="Polar residues" evidence="1">
    <location>
        <begin position="427"/>
        <end position="440"/>
    </location>
</feature>
<feature type="compositionally biased region" description="Basic and acidic residues" evidence="1">
    <location>
        <begin position="315"/>
        <end position="330"/>
    </location>
</feature>
<sequence length="618" mass="67002">MLPFLEVDHLPSSSSFYSAVLQPLGLHYLSTEGGHFPFATFGNALGTPIFQIRQVASSRERPLKTSRIIFSAPSVAAAGSCFEFARQSNPNSRDPHPRRSSESFASGVSARWLDTPGGGAVVVISDRVGNVMEIVPSPASGYPQGFGGTTYPYAGSQIVEEPGKILKWNYGITSSSTPTRSSAHRFHAHGYPGGDGGDNDDDDEDDENPPPVPKIRRSVTTRSAVYEPATSARENSHGLSAGAVAGSVLGTAAGTTGAAGTVALSSAVSYPKNYDSNREEYPQPYDNMPSFSRRSTFPERYDVYTTDHKRQYYGDDDRYVRDKSRSRGGDHYYTAASSDPYYQRAAPEYSSRHAPADAYQSSRSRASSVQPRGESASYRDPYATATYTTTSDLPDRRGYSSSRSARHPPIVQRSYTFDTPDRDRDTYVSTRSHRSNSTVRTPGAAPLEISRDPYDYGQTSTPSYHGGGGRVVTTTTTTYKVPRSYSRENSSNSYLSARQTPIATSISTPMYLSARDMPLTRSQTDMGVYASGRDGGRDRERDRGRSREREGGYGRWDVDQRGGYGASAGGGGGSGGARYDGYDGYGDGYDDDDRSDAGSVEPDDSISCVGTRRSGRGY</sequence>
<feature type="region of interest" description="Disordered" evidence="1">
    <location>
        <begin position="522"/>
        <end position="618"/>
    </location>
</feature>
<feature type="region of interest" description="Disordered" evidence="1">
    <location>
        <begin position="176"/>
        <end position="237"/>
    </location>
</feature>
<keyword evidence="3" id="KW-1185">Reference proteome</keyword>
<accession>A0AAN6UX18</accession>
<feature type="region of interest" description="Disordered" evidence="1">
    <location>
        <begin position="273"/>
        <end position="294"/>
    </location>
</feature>
<protein>
    <submittedName>
        <fullName evidence="2">Uncharacterized protein</fullName>
    </submittedName>
</protein>
<comment type="caution">
    <text evidence="2">The sequence shown here is derived from an EMBL/GenBank/DDBJ whole genome shotgun (WGS) entry which is preliminary data.</text>
</comment>
<dbReference type="GeneID" id="87815024"/>
<dbReference type="AlphaFoldDB" id="A0AAN6UX18"/>
<feature type="compositionally biased region" description="Polar residues" evidence="1">
    <location>
        <begin position="359"/>
        <end position="370"/>
    </location>
</feature>
<name>A0AAN6UX18_9PEZI</name>
<feature type="compositionally biased region" description="Gly residues" evidence="1">
    <location>
        <begin position="562"/>
        <end position="587"/>
    </location>
</feature>
<feature type="compositionally biased region" description="Acidic residues" evidence="1">
    <location>
        <begin position="197"/>
        <end position="208"/>
    </location>
</feature>
<dbReference type="Gene3D" id="3.10.180.10">
    <property type="entry name" value="2,3-Dihydroxybiphenyl 1,2-Dioxygenase, domain 1"/>
    <property type="match status" value="1"/>
</dbReference>
<proteinExistence type="predicted"/>
<gene>
    <name evidence="2" type="ORF">C8A04DRAFT_15248</name>
</gene>
<dbReference type="InterPro" id="IPR029068">
    <property type="entry name" value="Glyas_Bleomycin-R_OHBP_Dase"/>
</dbReference>
<dbReference type="RefSeq" id="XP_062633456.1">
    <property type="nucleotide sequence ID" value="XM_062778411.1"/>
</dbReference>
<dbReference type="PANTHER" id="PTHR35006">
    <property type="entry name" value="GLYOXALASE FAMILY PROTEIN (AFU_ORTHOLOGUE AFUA_5G14830)"/>
    <property type="match status" value="1"/>
</dbReference>
<dbReference type="Proteomes" id="UP001302676">
    <property type="component" value="Unassembled WGS sequence"/>
</dbReference>
<dbReference type="EMBL" id="MU853640">
    <property type="protein sequence ID" value="KAK4140085.1"/>
    <property type="molecule type" value="Genomic_DNA"/>
</dbReference>
<evidence type="ECO:0000256" key="1">
    <source>
        <dbReference type="SAM" id="MobiDB-lite"/>
    </source>
</evidence>
<feature type="compositionally biased region" description="Basic and acidic residues" evidence="1">
    <location>
        <begin position="534"/>
        <end position="560"/>
    </location>
</feature>
<evidence type="ECO:0000313" key="3">
    <source>
        <dbReference type="Proteomes" id="UP001302676"/>
    </source>
</evidence>